<dbReference type="EMBL" id="JAPUUL010001201">
    <property type="protein sequence ID" value="KAJ8128054.1"/>
    <property type="molecule type" value="Genomic_DNA"/>
</dbReference>
<keyword evidence="2" id="KW-1185">Reference proteome</keyword>
<protein>
    <submittedName>
        <fullName evidence="1">Uncharacterized protein</fullName>
    </submittedName>
</protein>
<reference evidence="1" key="1">
    <citation type="submission" date="2022-12" db="EMBL/GenBank/DDBJ databases">
        <title>Genome Sequence of Lasiodiplodia mahajangana.</title>
        <authorList>
            <person name="Buettner E."/>
        </authorList>
    </citation>
    <scope>NUCLEOTIDE SEQUENCE</scope>
    <source>
        <strain evidence="1">VT137</strain>
    </source>
</reference>
<evidence type="ECO:0000313" key="2">
    <source>
        <dbReference type="Proteomes" id="UP001153332"/>
    </source>
</evidence>
<organism evidence="1 2">
    <name type="scientific">Lasiodiplodia mahajangana</name>
    <dbReference type="NCBI Taxonomy" id="1108764"/>
    <lineage>
        <taxon>Eukaryota</taxon>
        <taxon>Fungi</taxon>
        <taxon>Dikarya</taxon>
        <taxon>Ascomycota</taxon>
        <taxon>Pezizomycotina</taxon>
        <taxon>Dothideomycetes</taxon>
        <taxon>Dothideomycetes incertae sedis</taxon>
        <taxon>Botryosphaeriales</taxon>
        <taxon>Botryosphaeriaceae</taxon>
        <taxon>Lasiodiplodia</taxon>
    </lineage>
</organism>
<sequence length="340" mass="37257">MPGFWSFFTHFFPPKPTFREQDVPDLQGKVYIVTGSNTGIGKEVARLLYTKNAKVYVAARSEDKAQQAIKDIKDSTLSSKGSIVFLHLDLSDLLNVKATAEGFLSQEHRLHGLFNNAGVMVSPVEPPLKTSQGYELALGVNCVGTFLFTKLLTPTLVATSEVSLPNTVRIVWLSSYALELSGHEGIGLSTDNLDYQIPVAASERYGLSKSGVWALAVEYGRRYKEDGIISVPVNPGNIVSELTRDQGFAIKLVAKLACYPTVYGAITQLYAAYSPEVAVADFSKTWVAPFGRILPLRPDLPRATLPEAEGGTGGTAKFWEWCEDQAIFLKIQSFSTLRPR</sequence>
<evidence type="ECO:0000313" key="1">
    <source>
        <dbReference type="EMBL" id="KAJ8128054.1"/>
    </source>
</evidence>
<dbReference type="Proteomes" id="UP001153332">
    <property type="component" value="Unassembled WGS sequence"/>
</dbReference>
<comment type="caution">
    <text evidence="1">The sequence shown here is derived from an EMBL/GenBank/DDBJ whole genome shotgun (WGS) entry which is preliminary data.</text>
</comment>
<name>A0ACC2JKY3_9PEZI</name>
<gene>
    <name evidence="1" type="ORF">O1611_g5585</name>
</gene>
<proteinExistence type="predicted"/>
<accession>A0ACC2JKY3</accession>